<dbReference type="Proteomes" id="UP000018040">
    <property type="component" value="Unassembled WGS sequence"/>
</dbReference>
<evidence type="ECO:0000313" key="3">
    <source>
        <dbReference type="Proteomes" id="UP000018040"/>
    </source>
</evidence>
<name>V6U1K2_GIAIN</name>
<dbReference type="AlphaFoldDB" id="V6U1K2"/>
<reference evidence="3" key="1">
    <citation type="submission" date="2012-02" db="EMBL/GenBank/DDBJ databases">
        <title>Genome sequencing of Giardia lamblia Genotypes A2 and B isolates (DH and GS) and comparative analysis with the genomes of Genotypes A1 and E (WB and Pig).</title>
        <authorList>
            <person name="Adam R."/>
            <person name="Dahlstrom E."/>
            <person name="Martens C."/>
            <person name="Bruno D."/>
            <person name="Barbian K."/>
            <person name="Porcella S.F."/>
            <person name="Nash T."/>
        </authorList>
    </citation>
    <scope>NUCLEOTIDE SEQUENCE</scope>
    <source>
        <strain evidence="3">GS</strain>
    </source>
</reference>
<proteinExistence type="predicted"/>
<evidence type="ECO:0000256" key="1">
    <source>
        <dbReference type="SAM" id="MobiDB-lite"/>
    </source>
</evidence>
<protein>
    <submittedName>
        <fullName evidence="2">Uncharacterized protein</fullName>
    </submittedName>
</protein>
<accession>V6U1K2</accession>
<evidence type="ECO:0000313" key="2">
    <source>
        <dbReference type="EMBL" id="ESU43135.1"/>
    </source>
</evidence>
<reference evidence="2 3" key="2">
    <citation type="journal article" date="2013" name="Genome Biol. Evol.">
        <title>Genome sequencing of Giardia lamblia genotypes A2 and B isolates (DH and GS) and comparative analysis with the genomes of genotypes A1 and E (WB and Pig).</title>
        <authorList>
            <person name="Adam R.D."/>
            <person name="Dahlstrom E.W."/>
            <person name="Martens C.A."/>
            <person name="Bruno D.P."/>
            <person name="Barbian K.D."/>
            <person name="Ricklefs S.M."/>
            <person name="Hernandez M.M."/>
            <person name="Narla N.P."/>
            <person name="Patel R.B."/>
            <person name="Porcella S.F."/>
            <person name="Nash T.E."/>
        </authorList>
    </citation>
    <scope>NUCLEOTIDE SEQUENCE [LARGE SCALE GENOMIC DNA]</scope>
    <source>
        <strain evidence="2 3">GS</strain>
    </source>
</reference>
<feature type="region of interest" description="Disordered" evidence="1">
    <location>
        <begin position="53"/>
        <end position="96"/>
    </location>
</feature>
<sequence length="96" mass="9635">MSCGAAAGRVRVQLATAGLEGLAAALSAPASSGCTSVSLASASRLSQRAAAGLRNTNGADTQPGGDPHRLARGHSRAEPTLQTAVSHRCRGQEQIE</sequence>
<organism evidence="2 3">
    <name type="scientific">Giardia intestinalis</name>
    <name type="common">Giardia lamblia</name>
    <dbReference type="NCBI Taxonomy" id="5741"/>
    <lineage>
        <taxon>Eukaryota</taxon>
        <taxon>Metamonada</taxon>
        <taxon>Diplomonadida</taxon>
        <taxon>Hexamitidae</taxon>
        <taxon>Giardiinae</taxon>
        <taxon>Giardia</taxon>
    </lineage>
</organism>
<gene>
    <name evidence="2" type="ORF">GSB_151228</name>
</gene>
<dbReference type="EMBL" id="AHHH01000058">
    <property type="protein sequence ID" value="ESU43135.1"/>
    <property type="molecule type" value="Genomic_DNA"/>
</dbReference>
<comment type="caution">
    <text evidence="2">The sequence shown here is derived from an EMBL/GenBank/DDBJ whole genome shotgun (WGS) entry which is preliminary data.</text>
</comment>